<evidence type="ECO:0000313" key="11">
    <source>
        <dbReference type="EMBL" id="CAD5218818.1"/>
    </source>
</evidence>
<dbReference type="SUPFAM" id="SSF54928">
    <property type="entry name" value="RNA-binding domain, RBD"/>
    <property type="match status" value="1"/>
</dbReference>
<dbReference type="GO" id="GO:0045292">
    <property type="term" value="P:mRNA cis splicing, via spliceosome"/>
    <property type="evidence" value="ECO:0007669"/>
    <property type="project" value="UniProtKB-UniRule"/>
</dbReference>
<dbReference type="EMBL" id="CAJFDH010000004">
    <property type="protein sequence ID" value="CAD5218818.1"/>
    <property type="molecule type" value="Genomic_DNA"/>
</dbReference>
<evidence type="ECO:0000256" key="8">
    <source>
        <dbReference type="SAM" id="MobiDB-lite"/>
    </source>
</evidence>
<dbReference type="GO" id="GO:0005654">
    <property type="term" value="C:nucleoplasm"/>
    <property type="evidence" value="ECO:0007669"/>
    <property type="project" value="UniProtKB-UniRule"/>
</dbReference>
<keyword evidence="3 7" id="KW-0507">mRNA processing</keyword>
<keyword evidence="5 7" id="KW-0508">mRNA splicing</keyword>
<evidence type="ECO:0000259" key="10">
    <source>
        <dbReference type="PROSITE" id="PS50174"/>
    </source>
</evidence>
<evidence type="ECO:0000259" key="9">
    <source>
        <dbReference type="PROSITE" id="PS50102"/>
    </source>
</evidence>
<feature type="region of interest" description="Disordered" evidence="8">
    <location>
        <begin position="1"/>
        <end position="24"/>
    </location>
</feature>
<evidence type="ECO:0000313" key="12">
    <source>
        <dbReference type="Proteomes" id="UP000614601"/>
    </source>
</evidence>
<comment type="similarity">
    <text evidence="2">Belongs to the RRM half pint family.</text>
</comment>
<name>A0A811KT84_9BILA</name>
<organism evidence="11 12">
    <name type="scientific">Bursaphelenchus okinawaensis</name>
    <dbReference type="NCBI Taxonomy" id="465554"/>
    <lineage>
        <taxon>Eukaryota</taxon>
        <taxon>Metazoa</taxon>
        <taxon>Ecdysozoa</taxon>
        <taxon>Nematoda</taxon>
        <taxon>Chromadorea</taxon>
        <taxon>Rhabditida</taxon>
        <taxon>Tylenchina</taxon>
        <taxon>Tylenchomorpha</taxon>
        <taxon>Aphelenchoidea</taxon>
        <taxon>Aphelenchoididae</taxon>
        <taxon>Bursaphelenchus</taxon>
    </lineage>
</organism>
<dbReference type="InterPro" id="IPR040052">
    <property type="entry name" value="RBM17"/>
</dbReference>
<dbReference type="InterPro" id="IPR003954">
    <property type="entry name" value="RRM_euk-type"/>
</dbReference>
<dbReference type="PANTHER" id="PTHR13288:SF8">
    <property type="entry name" value="SPLICING FACTOR 45"/>
    <property type="match status" value="1"/>
</dbReference>
<dbReference type="Gene3D" id="3.30.70.330">
    <property type="match status" value="1"/>
</dbReference>
<proteinExistence type="inferred from homology"/>
<dbReference type="PROSITE" id="PS50174">
    <property type="entry name" value="G_PATCH"/>
    <property type="match status" value="1"/>
</dbReference>
<dbReference type="SMART" id="SM00443">
    <property type="entry name" value="G_patch"/>
    <property type="match status" value="1"/>
</dbReference>
<keyword evidence="7" id="KW-0747">Spliceosome</keyword>
<reference evidence="11" key="1">
    <citation type="submission" date="2020-09" db="EMBL/GenBank/DDBJ databases">
        <authorList>
            <person name="Kikuchi T."/>
        </authorList>
    </citation>
    <scope>NUCLEOTIDE SEQUENCE</scope>
    <source>
        <strain evidence="11">SH1</strain>
    </source>
</reference>
<evidence type="ECO:0000256" key="6">
    <source>
        <dbReference type="ARBA" id="ARBA00023242"/>
    </source>
</evidence>
<dbReference type="SMART" id="SM00361">
    <property type="entry name" value="RRM_1"/>
    <property type="match status" value="1"/>
</dbReference>
<evidence type="ECO:0000256" key="1">
    <source>
        <dbReference type="ARBA" id="ARBA00004123"/>
    </source>
</evidence>
<evidence type="ECO:0000256" key="5">
    <source>
        <dbReference type="ARBA" id="ARBA00023187"/>
    </source>
</evidence>
<dbReference type="Proteomes" id="UP000783686">
    <property type="component" value="Unassembled WGS sequence"/>
</dbReference>
<dbReference type="EMBL" id="CAJFCW020000004">
    <property type="protein sequence ID" value="CAG9111843.1"/>
    <property type="molecule type" value="Genomic_DNA"/>
</dbReference>
<keyword evidence="4 7" id="KW-0694">RNA-binding</keyword>
<comment type="subcellular location">
    <subcellularLocation>
        <location evidence="1 7">Nucleus</location>
    </subcellularLocation>
</comment>
<feature type="domain" description="RRM" evidence="9">
    <location>
        <begin position="267"/>
        <end position="351"/>
    </location>
</feature>
<feature type="domain" description="G-patch" evidence="10">
    <location>
        <begin position="191"/>
        <end position="237"/>
    </location>
</feature>
<dbReference type="FunFam" id="3.30.70.330:FF:000382">
    <property type="entry name" value="G-patch domain-containing protein"/>
    <property type="match status" value="1"/>
</dbReference>
<dbReference type="GO" id="GO:0071011">
    <property type="term" value="C:precatalytic spliceosome"/>
    <property type="evidence" value="ECO:0007669"/>
    <property type="project" value="TreeGrafter"/>
</dbReference>
<sequence length="362" mass="40927">MSLYDDILPTSSTESNSEPKPASQNFLFLKQQLEAKKAQIAQSKFKPKPTGVSNLKPQVSVPVIQLKPNNILKPRKAKPLPLDGPPSFSIIPQAKKEEKIILFNEVEIIDEYNPLTPTDYMVYKPKRELQLSKERIAKEIAERLAKEHEEEEKKRKAYAQFAPPQALIENNVVMAEPEPEPVLPVKPVKRGLDLAADIMSKMGYQEGKGLGKNETGISSALRVEKKGRHVGMIVDGSKKSWDRDTYGKYVTQQTNFNTKDMVQNASKIVLIKNMVTPSDYEENIQEIVEDEMAKYGAVSKVVIHEVPDAPENEAIRIFVEYTNQAQAMKAVVDLSKRFYGGRALKVSFFDIDKYNNQQFDDL</sequence>
<comment type="subunit">
    <text evidence="7">Associates with the spliceosome.</text>
</comment>
<evidence type="ECO:0000256" key="4">
    <source>
        <dbReference type="ARBA" id="ARBA00022884"/>
    </source>
</evidence>
<evidence type="ECO:0000256" key="2">
    <source>
        <dbReference type="ARBA" id="ARBA00005987"/>
    </source>
</evidence>
<evidence type="ECO:0000256" key="7">
    <source>
        <dbReference type="PIRNR" id="PIRNR031066"/>
    </source>
</evidence>
<dbReference type="OrthoDB" id="5411533at2759"/>
<dbReference type="AlphaFoldDB" id="A0A811KT84"/>
<dbReference type="InterPro" id="IPR000467">
    <property type="entry name" value="G_patch_dom"/>
</dbReference>
<keyword evidence="12" id="KW-1185">Reference proteome</keyword>
<feature type="compositionally biased region" description="Polar residues" evidence="8">
    <location>
        <begin position="9"/>
        <end position="24"/>
    </location>
</feature>
<dbReference type="InterPro" id="IPR035979">
    <property type="entry name" value="RBD_domain_sf"/>
</dbReference>
<gene>
    <name evidence="11" type="ORF">BOKJ2_LOCUS8028</name>
</gene>
<comment type="caution">
    <text evidence="11">The sequence shown here is derived from an EMBL/GenBank/DDBJ whole genome shotgun (WGS) entry which is preliminary data.</text>
</comment>
<dbReference type="InterPro" id="IPR012677">
    <property type="entry name" value="Nucleotide-bd_a/b_plait_sf"/>
</dbReference>
<dbReference type="PANTHER" id="PTHR13288">
    <property type="entry name" value="SPLICING FACTOR 45 SPF45"/>
    <property type="match status" value="1"/>
</dbReference>
<dbReference type="InterPro" id="IPR000504">
    <property type="entry name" value="RRM_dom"/>
</dbReference>
<keyword evidence="6 7" id="KW-0539">Nucleus</keyword>
<dbReference type="Proteomes" id="UP000614601">
    <property type="component" value="Unassembled WGS sequence"/>
</dbReference>
<comment type="function">
    <text evidence="7">Splice factor that binds to the single-stranded 3'AG at the exon/intron border and promotes its utilization in the second catalytic step. Involved in the regulation of alternative splicing and the utilization of cryptic splice sites.</text>
</comment>
<dbReference type="Pfam" id="PF01585">
    <property type="entry name" value="G-patch"/>
    <property type="match status" value="1"/>
</dbReference>
<dbReference type="GO" id="GO:0000380">
    <property type="term" value="P:alternative mRNA splicing, via spliceosome"/>
    <property type="evidence" value="ECO:0007669"/>
    <property type="project" value="TreeGrafter"/>
</dbReference>
<dbReference type="PIRSF" id="PIRSF031066">
    <property type="entry name" value="Splicing_factor_SPF45"/>
    <property type="match status" value="1"/>
</dbReference>
<protein>
    <recommendedName>
        <fullName evidence="7">Splicing factor 45</fullName>
    </recommendedName>
    <alternativeName>
        <fullName evidence="7">RNA-binding motif protein 17</fullName>
    </alternativeName>
</protein>
<evidence type="ECO:0000256" key="3">
    <source>
        <dbReference type="ARBA" id="ARBA00022664"/>
    </source>
</evidence>
<accession>A0A811KT84</accession>
<dbReference type="GO" id="GO:0003723">
    <property type="term" value="F:RNA binding"/>
    <property type="evidence" value="ECO:0007669"/>
    <property type="project" value="UniProtKB-UniRule"/>
</dbReference>
<dbReference type="PROSITE" id="PS50102">
    <property type="entry name" value="RRM"/>
    <property type="match status" value="1"/>
</dbReference>